<keyword evidence="2" id="KW-0812">Transmembrane</keyword>
<dbReference type="Proteomes" id="UP001156856">
    <property type="component" value="Unassembled WGS sequence"/>
</dbReference>
<name>A0A512J180_9HYPH</name>
<keyword evidence="2" id="KW-1133">Transmembrane helix</keyword>
<evidence type="ECO:0000313" key="3">
    <source>
        <dbReference type="EMBL" id="GEP03609.1"/>
    </source>
</evidence>
<protein>
    <submittedName>
        <fullName evidence="3">Uncharacterized protein</fullName>
    </submittedName>
</protein>
<reference evidence="6" key="2">
    <citation type="journal article" date="2019" name="Int. J. Syst. Evol. Microbiol.">
        <title>The Global Catalogue of Microorganisms (GCM) 10K type strain sequencing project: providing services to taxonomists for standard genome sequencing and annotation.</title>
        <authorList>
            <consortium name="The Broad Institute Genomics Platform"/>
            <consortium name="The Broad Institute Genome Sequencing Center for Infectious Disease"/>
            <person name="Wu L."/>
            <person name="Ma J."/>
        </authorList>
    </citation>
    <scope>NUCLEOTIDE SEQUENCE [LARGE SCALE GENOMIC DNA]</scope>
    <source>
        <strain evidence="6">NBRC 107715</strain>
    </source>
</reference>
<reference evidence="3 5" key="3">
    <citation type="submission" date="2019-07" db="EMBL/GenBank/DDBJ databases">
        <title>Whole genome shotgun sequence of Methylobacterium oxalidis NBRC 107715.</title>
        <authorList>
            <person name="Hosoyama A."/>
            <person name="Uohara A."/>
            <person name="Ohji S."/>
            <person name="Ichikawa N."/>
        </authorList>
    </citation>
    <scope>NUCLEOTIDE SEQUENCE [LARGE SCALE GENOMIC DNA]</scope>
    <source>
        <strain evidence="3 5">NBRC 107715</strain>
    </source>
</reference>
<reference evidence="4" key="1">
    <citation type="journal article" date="2014" name="Int. J. Syst. Evol. Microbiol.">
        <title>Complete genome of a new Firmicutes species belonging to the dominant human colonic microbiota ('Ruminococcus bicirculans') reveals two chromosomes and a selective capacity to utilize plant glucans.</title>
        <authorList>
            <consortium name="NISC Comparative Sequencing Program"/>
            <person name="Wegmann U."/>
            <person name="Louis P."/>
            <person name="Goesmann A."/>
            <person name="Henrissat B."/>
            <person name="Duncan S.H."/>
            <person name="Flint H.J."/>
        </authorList>
    </citation>
    <scope>NUCLEOTIDE SEQUENCE</scope>
    <source>
        <strain evidence="4">NBRC 107715</strain>
    </source>
</reference>
<accession>A0A512J180</accession>
<comment type="caution">
    <text evidence="3">The sequence shown here is derived from an EMBL/GenBank/DDBJ whole genome shotgun (WGS) entry which is preliminary data.</text>
</comment>
<feature type="compositionally biased region" description="Polar residues" evidence="1">
    <location>
        <begin position="37"/>
        <end position="49"/>
    </location>
</feature>
<feature type="region of interest" description="Disordered" evidence="1">
    <location>
        <begin position="1"/>
        <end position="67"/>
    </location>
</feature>
<feature type="transmembrane region" description="Helical" evidence="2">
    <location>
        <begin position="73"/>
        <end position="96"/>
    </location>
</feature>
<dbReference type="AlphaFoldDB" id="A0A512J180"/>
<keyword evidence="6" id="KW-1185">Reference proteome</keyword>
<sequence length="100" mass="10566">MHRPPAGNPGPNRAGRTCPRTSDSPDPADPHAILIRSASSPSRTLTRFPSTFGLGPANRGRTATDRPNGYGRIMLDIAFIAASLAFFALAAGYASLCERL</sequence>
<proteinExistence type="predicted"/>
<evidence type="ECO:0000256" key="1">
    <source>
        <dbReference type="SAM" id="MobiDB-lite"/>
    </source>
</evidence>
<dbReference type="Proteomes" id="UP000321960">
    <property type="component" value="Unassembled WGS sequence"/>
</dbReference>
<gene>
    <name evidence="4" type="ORF">GCM10007888_33170</name>
    <name evidence="3" type="ORF">MOX02_16470</name>
</gene>
<evidence type="ECO:0000313" key="6">
    <source>
        <dbReference type="Proteomes" id="UP001156856"/>
    </source>
</evidence>
<reference evidence="4" key="4">
    <citation type="submission" date="2023-01" db="EMBL/GenBank/DDBJ databases">
        <title>Draft genome sequence of Methylobacterium oxalidis strain NBRC 107715.</title>
        <authorList>
            <person name="Sun Q."/>
            <person name="Mori K."/>
        </authorList>
    </citation>
    <scope>NUCLEOTIDE SEQUENCE</scope>
    <source>
        <strain evidence="4">NBRC 107715</strain>
    </source>
</reference>
<evidence type="ECO:0000313" key="4">
    <source>
        <dbReference type="EMBL" id="GLS64936.1"/>
    </source>
</evidence>
<keyword evidence="2" id="KW-0472">Membrane</keyword>
<evidence type="ECO:0000256" key="2">
    <source>
        <dbReference type="SAM" id="Phobius"/>
    </source>
</evidence>
<organism evidence="3 5">
    <name type="scientific">Methylobacterium oxalidis</name>
    <dbReference type="NCBI Taxonomy" id="944322"/>
    <lineage>
        <taxon>Bacteria</taxon>
        <taxon>Pseudomonadati</taxon>
        <taxon>Pseudomonadota</taxon>
        <taxon>Alphaproteobacteria</taxon>
        <taxon>Hyphomicrobiales</taxon>
        <taxon>Methylobacteriaceae</taxon>
        <taxon>Methylobacterium</taxon>
    </lineage>
</organism>
<evidence type="ECO:0000313" key="5">
    <source>
        <dbReference type="Proteomes" id="UP000321960"/>
    </source>
</evidence>
<dbReference type="EMBL" id="BJZU01000027">
    <property type="protein sequence ID" value="GEP03609.1"/>
    <property type="molecule type" value="Genomic_DNA"/>
</dbReference>
<dbReference type="EMBL" id="BSPK01000058">
    <property type="protein sequence ID" value="GLS64936.1"/>
    <property type="molecule type" value="Genomic_DNA"/>
</dbReference>